<evidence type="ECO:0000256" key="1">
    <source>
        <dbReference type="SAM" id="Coils"/>
    </source>
</evidence>
<keyword evidence="5" id="KW-1185">Reference proteome</keyword>
<evidence type="ECO:0000256" key="3">
    <source>
        <dbReference type="SAM" id="Phobius"/>
    </source>
</evidence>
<feature type="region of interest" description="Disordered" evidence="2">
    <location>
        <begin position="27"/>
        <end position="64"/>
    </location>
</feature>
<dbReference type="Proteomes" id="UP000617555">
    <property type="component" value="Unassembled WGS sequence"/>
</dbReference>
<organism evidence="4 5">
    <name type="scientific">Shewanella inventionis</name>
    <dbReference type="NCBI Taxonomy" id="1738770"/>
    <lineage>
        <taxon>Bacteria</taxon>
        <taxon>Pseudomonadati</taxon>
        <taxon>Pseudomonadota</taxon>
        <taxon>Gammaproteobacteria</taxon>
        <taxon>Alteromonadales</taxon>
        <taxon>Shewanellaceae</taxon>
        <taxon>Shewanella</taxon>
    </lineage>
</organism>
<feature type="coiled-coil region" evidence="1">
    <location>
        <begin position="117"/>
        <end position="151"/>
    </location>
</feature>
<feature type="compositionally biased region" description="Basic and acidic residues" evidence="2">
    <location>
        <begin position="32"/>
        <end position="42"/>
    </location>
</feature>
<evidence type="ECO:0000313" key="5">
    <source>
        <dbReference type="Proteomes" id="UP000617555"/>
    </source>
</evidence>
<feature type="transmembrane region" description="Helical" evidence="3">
    <location>
        <begin position="72"/>
        <end position="92"/>
    </location>
</feature>
<protein>
    <submittedName>
        <fullName evidence="4">Uncharacterized protein</fullName>
    </submittedName>
</protein>
<reference evidence="5" key="1">
    <citation type="journal article" date="2019" name="Int. J. Syst. Evol. Microbiol.">
        <title>The Global Catalogue of Microorganisms (GCM) 10K type strain sequencing project: providing services to taxonomists for standard genome sequencing and annotation.</title>
        <authorList>
            <consortium name="The Broad Institute Genomics Platform"/>
            <consortium name="The Broad Institute Genome Sequencing Center for Infectious Disease"/>
            <person name="Wu L."/>
            <person name="Ma J."/>
        </authorList>
    </citation>
    <scope>NUCLEOTIDE SEQUENCE [LARGE SCALE GENOMIC DNA]</scope>
    <source>
        <strain evidence="5">CGMCC 1.15339</strain>
    </source>
</reference>
<keyword evidence="1" id="KW-0175">Coiled coil</keyword>
<sequence length="292" mass="32368">MSKNIEAANYPSGDDYTDDINELFSNEEQLDVDDRVDTDSHLDMPLNTGEAPRTAAQGSEKGGKKKMSKNQLALYLVLGVVILFALLLFLQMPSSEPSGPVKKSTGFQVTSEPQSPAAVRTEVVLELEQQIRDLKNELKDTKEAVDEAFESIAVTLNNQQKTNTTLVEELKTIKSSYDDLLSNGNNKFVDQSKKLNSIQTDFNAKLLSLKKDLESFKEEQNNKLDISKRKQYEVVSVVTGKALIRDISSGNELRIEVGTELSGFGVISDINITGCITFETGERYTPIKGRCM</sequence>
<evidence type="ECO:0000256" key="2">
    <source>
        <dbReference type="SAM" id="MobiDB-lite"/>
    </source>
</evidence>
<keyword evidence="3" id="KW-0472">Membrane</keyword>
<accession>A0ABQ1JGU2</accession>
<keyword evidence="3" id="KW-0812">Transmembrane</keyword>
<keyword evidence="3" id="KW-1133">Transmembrane helix</keyword>
<name>A0ABQ1JGU2_9GAMM</name>
<proteinExistence type="predicted"/>
<dbReference type="RefSeq" id="WP_188740023.1">
    <property type="nucleotide sequence ID" value="NZ_BMII01000024.1"/>
</dbReference>
<gene>
    <name evidence="4" type="ORF">GCM10011607_28450</name>
</gene>
<evidence type="ECO:0000313" key="4">
    <source>
        <dbReference type="EMBL" id="GGB66057.1"/>
    </source>
</evidence>
<comment type="caution">
    <text evidence="4">The sequence shown here is derived from an EMBL/GenBank/DDBJ whole genome shotgun (WGS) entry which is preliminary data.</text>
</comment>
<dbReference type="EMBL" id="BMII01000024">
    <property type="protein sequence ID" value="GGB66057.1"/>
    <property type="molecule type" value="Genomic_DNA"/>
</dbReference>